<evidence type="ECO:0000259" key="8">
    <source>
        <dbReference type="PROSITE" id="PS01033"/>
    </source>
</evidence>
<keyword evidence="5" id="KW-0408">Iron</keyword>
<protein>
    <recommendedName>
        <fullName evidence="8">Globin domain-containing protein</fullName>
    </recommendedName>
</protein>
<dbReference type="Proteomes" id="UP000614601">
    <property type="component" value="Unassembled WGS sequence"/>
</dbReference>
<reference evidence="9" key="1">
    <citation type="submission" date="2020-09" db="EMBL/GenBank/DDBJ databases">
        <authorList>
            <person name="Kikuchi T."/>
        </authorList>
    </citation>
    <scope>NUCLEOTIDE SEQUENCE</scope>
    <source>
        <strain evidence="9">SH1</strain>
    </source>
</reference>
<evidence type="ECO:0000313" key="10">
    <source>
        <dbReference type="Proteomes" id="UP000614601"/>
    </source>
</evidence>
<organism evidence="9 10">
    <name type="scientific">Bursaphelenchus okinawaensis</name>
    <dbReference type="NCBI Taxonomy" id="465554"/>
    <lineage>
        <taxon>Eukaryota</taxon>
        <taxon>Metazoa</taxon>
        <taxon>Ecdysozoa</taxon>
        <taxon>Nematoda</taxon>
        <taxon>Chromadorea</taxon>
        <taxon>Rhabditida</taxon>
        <taxon>Tylenchina</taxon>
        <taxon>Tylenchomorpha</taxon>
        <taxon>Aphelenchoidea</taxon>
        <taxon>Aphelenchoididae</taxon>
        <taxon>Bursaphelenchus</taxon>
    </lineage>
</organism>
<evidence type="ECO:0000256" key="5">
    <source>
        <dbReference type="ARBA" id="ARBA00023004"/>
    </source>
</evidence>
<feature type="region of interest" description="Disordered" evidence="7">
    <location>
        <begin position="1"/>
        <end position="84"/>
    </location>
</feature>
<dbReference type="InterPro" id="IPR000971">
    <property type="entry name" value="Globin"/>
</dbReference>
<name>A0A811LCS8_9BILA</name>
<evidence type="ECO:0000256" key="3">
    <source>
        <dbReference type="ARBA" id="ARBA00022621"/>
    </source>
</evidence>
<dbReference type="InterPro" id="IPR044399">
    <property type="entry name" value="Mb-like_M"/>
</dbReference>
<keyword evidence="10" id="KW-1185">Reference proteome</keyword>
<dbReference type="PANTHER" id="PTHR46458:SF1">
    <property type="entry name" value="GEO09476P1"/>
    <property type="match status" value="1"/>
</dbReference>
<comment type="caution">
    <text evidence="9">The sequence shown here is derived from an EMBL/GenBank/DDBJ whole genome shotgun (WGS) entry which is preliminary data.</text>
</comment>
<dbReference type="InterPro" id="IPR012292">
    <property type="entry name" value="Globin/Proto"/>
</dbReference>
<dbReference type="InterPro" id="IPR050532">
    <property type="entry name" value="Globin-like_OT"/>
</dbReference>
<evidence type="ECO:0000256" key="6">
    <source>
        <dbReference type="RuleBase" id="RU000356"/>
    </source>
</evidence>
<dbReference type="Proteomes" id="UP000783686">
    <property type="component" value="Unassembled WGS sequence"/>
</dbReference>
<evidence type="ECO:0000256" key="7">
    <source>
        <dbReference type="SAM" id="MobiDB-lite"/>
    </source>
</evidence>
<dbReference type="GO" id="GO:0020037">
    <property type="term" value="F:heme binding"/>
    <property type="evidence" value="ECO:0007669"/>
    <property type="project" value="InterPro"/>
</dbReference>
<feature type="domain" description="Globin" evidence="8">
    <location>
        <begin position="101"/>
        <end position="252"/>
    </location>
</feature>
<dbReference type="GO" id="GO:0019825">
    <property type="term" value="F:oxygen binding"/>
    <property type="evidence" value="ECO:0007669"/>
    <property type="project" value="InterPro"/>
</dbReference>
<keyword evidence="4" id="KW-0479">Metal-binding</keyword>
<dbReference type="EMBL" id="CAJFDH010000005">
    <property type="protein sequence ID" value="CAD5225959.1"/>
    <property type="molecule type" value="Genomic_DNA"/>
</dbReference>
<evidence type="ECO:0000256" key="2">
    <source>
        <dbReference type="ARBA" id="ARBA00022617"/>
    </source>
</evidence>
<keyword evidence="1 6" id="KW-0813">Transport</keyword>
<keyword evidence="3 6" id="KW-0561">Oxygen transport</keyword>
<dbReference type="GO" id="GO:0005344">
    <property type="term" value="F:oxygen carrier activity"/>
    <property type="evidence" value="ECO:0007669"/>
    <property type="project" value="UniProtKB-KW"/>
</dbReference>
<evidence type="ECO:0000313" key="9">
    <source>
        <dbReference type="EMBL" id="CAD5225959.1"/>
    </source>
</evidence>
<dbReference type="PROSITE" id="PS01033">
    <property type="entry name" value="GLOBIN"/>
    <property type="match status" value="1"/>
</dbReference>
<dbReference type="InterPro" id="IPR009050">
    <property type="entry name" value="Globin-like_sf"/>
</dbReference>
<dbReference type="OrthoDB" id="5847967at2759"/>
<dbReference type="Gene3D" id="1.10.490.10">
    <property type="entry name" value="Globins"/>
    <property type="match status" value="1"/>
</dbReference>
<evidence type="ECO:0000256" key="1">
    <source>
        <dbReference type="ARBA" id="ARBA00022448"/>
    </source>
</evidence>
<sequence>MGNSGSANGHFIKRDESFGSPRPKHTIDIVRSGSDFGSNDRLSNGTHRSFSFHKNNRSQSLEQSGTHSPSSSHSSSSNSYLGHDKNCLRQSAQPMFQISGDLNPQQIHLVKRTWKTIMKTINDDEQEIAVRLLLRIFQIEPRNVALFGLPPDIQPSELRHNATFLRHVKAFEPTLIHVMAHPGNATSLSKYLQQLGGRHVQNTGITYKSTYWKTFMQALVDVVDAGKISADAYEAFMVLGAFCVEQMRIGYKIEYKLQREAERIAKVQLNKRAHSVQGHHHRHKASR</sequence>
<proteinExistence type="inferred from homology"/>
<dbReference type="Pfam" id="PF00042">
    <property type="entry name" value="Globin"/>
    <property type="match status" value="1"/>
</dbReference>
<accession>A0A811LCS8</accession>
<dbReference type="CDD" id="cd01040">
    <property type="entry name" value="Mb-like"/>
    <property type="match status" value="1"/>
</dbReference>
<feature type="compositionally biased region" description="Polar residues" evidence="7">
    <location>
        <begin position="35"/>
        <end position="49"/>
    </location>
</feature>
<dbReference type="EMBL" id="CAJFCW020000005">
    <property type="protein sequence ID" value="CAG9121538.1"/>
    <property type="molecule type" value="Genomic_DNA"/>
</dbReference>
<gene>
    <name evidence="9" type="ORF">BOKJ2_LOCUS11838</name>
</gene>
<dbReference type="SUPFAM" id="SSF46458">
    <property type="entry name" value="Globin-like"/>
    <property type="match status" value="1"/>
</dbReference>
<dbReference type="AlphaFoldDB" id="A0A811LCS8"/>
<feature type="compositionally biased region" description="Low complexity" evidence="7">
    <location>
        <begin position="64"/>
        <end position="79"/>
    </location>
</feature>
<dbReference type="GO" id="GO:0046872">
    <property type="term" value="F:metal ion binding"/>
    <property type="evidence" value="ECO:0007669"/>
    <property type="project" value="UniProtKB-KW"/>
</dbReference>
<evidence type="ECO:0000256" key="4">
    <source>
        <dbReference type="ARBA" id="ARBA00022723"/>
    </source>
</evidence>
<dbReference type="PANTHER" id="PTHR46458">
    <property type="entry name" value="BLR2807 PROTEIN"/>
    <property type="match status" value="1"/>
</dbReference>
<comment type="similarity">
    <text evidence="6">Belongs to the globin family.</text>
</comment>
<keyword evidence="2 6" id="KW-0349">Heme</keyword>